<evidence type="ECO:0000256" key="2">
    <source>
        <dbReference type="ARBA" id="ARBA00023125"/>
    </source>
</evidence>
<dbReference type="InterPro" id="IPR039420">
    <property type="entry name" value="WalR-like"/>
</dbReference>
<dbReference type="PROSITE" id="PS50043">
    <property type="entry name" value="HTH_LUXR_2"/>
    <property type="match status" value="1"/>
</dbReference>
<feature type="modified residue" description="4-aspartylphosphate" evidence="3">
    <location>
        <position position="54"/>
    </location>
</feature>
<dbReference type="PROSITE" id="PS50110">
    <property type="entry name" value="RESPONSE_REGULATORY"/>
    <property type="match status" value="1"/>
</dbReference>
<dbReference type="Pfam" id="PF00072">
    <property type="entry name" value="Response_reg"/>
    <property type="match status" value="1"/>
</dbReference>
<evidence type="ECO:0000313" key="6">
    <source>
        <dbReference type="EMBL" id="THU40145.1"/>
    </source>
</evidence>
<dbReference type="OrthoDB" id="1013073at2"/>
<dbReference type="RefSeq" id="WP_136576899.1">
    <property type="nucleotide sequence ID" value="NZ_STFF01000002.1"/>
</dbReference>
<sequence>MKKFLIADDHFIVRSGIKLILKEDFINATVDECSDGSGVWEMMEKELYDLVIMDIHMPETDSVNLLKNIFSMHPAQKILIFTMSDEEIYAKKYLQLGVKGFINKDTDATEIRKAIDLVLNNKRYLSSNLQNILTKEAIEGKTSNPFDLLSSRELEVVTHLVAGKNISEIATMLSVHTSTIGTHKARILHKLGVSNIVELINLIRTFNVVQQS</sequence>
<dbReference type="SMART" id="SM00421">
    <property type="entry name" value="HTH_LUXR"/>
    <property type="match status" value="1"/>
</dbReference>
<evidence type="ECO:0000313" key="7">
    <source>
        <dbReference type="Proteomes" id="UP000306918"/>
    </source>
</evidence>
<reference evidence="6 7" key="1">
    <citation type="submission" date="2019-04" db="EMBL/GenBank/DDBJ databases">
        <title>Niastella caeni sp. nov., isolated from activated sludge.</title>
        <authorList>
            <person name="Sheng M."/>
        </authorList>
    </citation>
    <scope>NUCLEOTIDE SEQUENCE [LARGE SCALE GENOMIC DNA]</scope>
    <source>
        <strain evidence="6 7">HX-2-15</strain>
    </source>
</reference>
<dbReference type="Gene3D" id="1.10.10.10">
    <property type="entry name" value="Winged helix-like DNA-binding domain superfamily/Winged helix DNA-binding domain"/>
    <property type="match status" value="1"/>
</dbReference>
<gene>
    <name evidence="6" type="ORF">FAM09_09705</name>
</gene>
<evidence type="ECO:0000256" key="3">
    <source>
        <dbReference type="PROSITE-ProRule" id="PRU00169"/>
    </source>
</evidence>
<dbReference type="Gene3D" id="3.40.50.2300">
    <property type="match status" value="1"/>
</dbReference>
<evidence type="ECO:0000256" key="1">
    <source>
        <dbReference type="ARBA" id="ARBA00022553"/>
    </source>
</evidence>
<dbReference type="InterPro" id="IPR000792">
    <property type="entry name" value="Tscrpt_reg_LuxR_C"/>
</dbReference>
<keyword evidence="2" id="KW-0238">DNA-binding</keyword>
<keyword evidence="1 3" id="KW-0597">Phosphoprotein</keyword>
<dbReference type="SUPFAM" id="SSF52172">
    <property type="entry name" value="CheY-like"/>
    <property type="match status" value="1"/>
</dbReference>
<dbReference type="PRINTS" id="PR00038">
    <property type="entry name" value="HTHLUXR"/>
</dbReference>
<dbReference type="PANTHER" id="PTHR43214:SF43">
    <property type="entry name" value="TWO-COMPONENT RESPONSE REGULATOR"/>
    <property type="match status" value="1"/>
</dbReference>
<dbReference type="CDD" id="cd17535">
    <property type="entry name" value="REC_NarL-like"/>
    <property type="match status" value="1"/>
</dbReference>
<protein>
    <submittedName>
        <fullName evidence="6">Response regulator transcription factor</fullName>
    </submittedName>
</protein>
<dbReference type="AlphaFoldDB" id="A0A4S8HXC4"/>
<organism evidence="6 7">
    <name type="scientific">Niastella caeni</name>
    <dbReference type="NCBI Taxonomy" id="2569763"/>
    <lineage>
        <taxon>Bacteria</taxon>
        <taxon>Pseudomonadati</taxon>
        <taxon>Bacteroidota</taxon>
        <taxon>Chitinophagia</taxon>
        <taxon>Chitinophagales</taxon>
        <taxon>Chitinophagaceae</taxon>
        <taxon>Niastella</taxon>
    </lineage>
</organism>
<feature type="domain" description="HTH luxR-type" evidence="4">
    <location>
        <begin position="142"/>
        <end position="207"/>
    </location>
</feature>
<dbReference type="GO" id="GO:0003677">
    <property type="term" value="F:DNA binding"/>
    <property type="evidence" value="ECO:0007669"/>
    <property type="project" value="UniProtKB-KW"/>
</dbReference>
<proteinExistence type="predicted"/>
<dbReference type="SUPFAM" id="SSF46894">
    <property type="entry name" value="C-terminal effector domain of the bipartite response regulators"/>
    <property type="match status" value="1"/>
</dbReference>
<evidence type="ECO:0000259" key="4">
    <source>
        <dbReference type="PROSITE" id="PS50043"/>
    </source>
</evidence>
<dbReference type="EMBL" id="STFF01000002">
    <property type="protein sequence ID" value="THU40145.1"/>
    <property type="molecule type" value="Genomic_DNA"/>
</dbReference>
<feature type="domain" description="Response regulatory" evidence="5">
    <location>
        <begin position="3"/>
        <end position="119"/>
    </location>
</feature>
<accession>A0A4S8HXC4</accession>
<dbReference type="CDD" id="cd06170">
    <property type="entry name" value="LuxR_C_like"/>
    <property type="match status" value="1"/>
</dbReference>
<dbReference type="Pfam" id="PF00196">
    <property type="entry name" value="GerE"/>
    <property type="match status" value="1"/>
</dbReference>
<keyword evidence="7" id="KW-1185">Reference proteome</keyword>
<dbReference type="InterPro" id="IPR016032">
    <property type="entry name" value="Sig_transdc_resp-reg_C-effctor"/>
</dbReference>
<dbReference type="PANTHER" id="PTHR43214">
    <property type="entry name" value="TWO-COMPONENT RESPONSE REGULATOR"/>
    <property type="match status" value="1"/>
</dbReference>
<dbReference type="GO" id="GO:0006355">
    <property type="term" value="P:regulation of DNA-templated transcription"/>
    <property type="evidence" value="ECO:0007669"/>
    <property type="project" value="InterPro"/>
</dbReference>
<dbReference type="InterPro" id="IPR011006">
    <property type="entry name" value="CheY-like_superfamily"/>
</dbReference>
<comment type="caution">
    <text evidence="6">The sequence shown here is derived from an EMBL/GenBank/DDBJ whole genome shotgun (WGS) entry which is preliminary data.</text>
</comment>
<evidence type="ECO:0000259" key="5">
    <source>
        <dbReference type="PROSITE" id="PS50110"/>
    </source>
</evidence>
<dbReference type="InterPro" id="IPR036388">
    <property type="entry name" value="WH-like_DNA-bd_sf"/>
</dbReference>
<dbReference type="InterPro" id="IPR058245">
    <property type="entry name" value="NreC/VraR/RcsB-like_REC"/>
</dbReference>
<dbReference type="GO" id="GO:0000160">
    <property type="term" value="P:phosphorelay signal transduction system"/>
    <property type="evidence" value="ECO:0007669"/>
    <property type="project" value="InterPro"/>
</dbReference>
<dbReference type="InterPro" id="IPR001789">
    <property type="entry name" value="Sig_transdc_resp-reg_receiver"/>
</dbReference>
<dbReference type="Proteomes" id="UP000306918">
    <property type="component" value="Unassembled WGS sequence"/>
</dbReference>
<name>A0A4S8HXC4_9BACT</name>
<dbReference type="SMART" id="SM00448">
    <property type="entry name" value="REC"/>
    <property type="match status" value="1"/>
</dbReference>